<feature type="domain" description="Cupin fold metalloprotein WbuC cupin" evidence="1">
    <location>
        <begin position="4"/>
        <end position="82"/>
    </location>
</feature>
<dbReference type="Proteomes" id="UP000285159">
    <property type="component" value="Unassembled WGS sequence"/>
</dbReference>
<proteinExistence type="predicted"/>
<dbReference type="AlphaFoldDB" id="A0A412N1X6"/>
<reference evidence="2 3" key="1">
    <citation type="submission" date="2018-08" db="EMBL/GenBank/DDBJ databases">
        <title>A genome reference for cultivated species of the human gut microbiota.</title>
        <authorList>
            <person name="Zou Y."/>
            <person name="Xue W."/>
            <person name="Luo G."/>
        </authorList>
    </citation>
    <scope>NUCLEOTIDE SEQUENCE [LARGE SCALE GENOMIC DNA]</scope>
    <source>
        <strain evidence="2 3">AF19-1AC</strain>
    </source>
</reference>
<protein>
    <submittedName>
        <fullName evidence="2">Cupin fold metalloprotein, WbuC family</fullName>
    </submittedName>
</protein>
<evidence type="ECO:0000313" key="2">
    <source>
        <dbReference type="EMBL" id="RGT31507.1"/>
    </source>
</evidence>
<dbReference type="SUPFAM" id="SSF51182">
    <property type="entry name" value="RmlC-like cupins"/>
    <property type="match status" value="1"/>
</dbReference>
<dbReference type="InterPro" id="IPR046058">
    <property type="entry name" value="WbuC_cupin"/>
</dbReference>
<organism evidence="2 3">
    <name type="scientific">Bacteroides clarus</name>
    <dbReference type="NCBI Taxonomy" id="626929"/>
    <lineage>
        <taxon>Bacteria</taxon>
        <taxon>Pseudomonadati</taxon>
        <taxon>Bacteroidota</taxon>
        <taxon>Bacteroidia</taxon>
        <taxon>Bacteroidales</taxon>
        <taxon>Bacteroidaceae</taxon>
        <taxon>Bacteroides</taxon>
    </lineage>
</organism>
<gene>
    <name evidence="2" type="ORF">DWX38_12010</name>
</gene>
<dbReference type="NCBIfam" id="TIGR04366">
    <property type="entry name" value="cupin_WbuC"/>
    <property type="match status" value="1"/>
</dbReference>
<dbReference type="Gene3D" id="2.60.120.10">
    <property type="entry name" value="Jelly Rolls"/>
    <property type="match status" value="1"/>
</dbReference>
<comment type="caution">
    <text evidence="2">The sequence shown here is derived from an EMBL/GenBank/DDBJ whole genome shotgun (WGS) entry which is preliminary data.</text>
</comment>
<dbReference type="EMBL" id="QRWP01000010">
    <property type="protein sequence ID" value="RGT31507.1"/>
    <property type="molecule type" value="Genomic_DNA"/>
</dbReference>
<evidence type="ECO:0000259" key="1">
    <source>
        <dbReference type="Pfam" id="PF19480"/>
    </source>
</evidence>
<dbReference type="Pfam" id="PF19480">
    <property type="entry name" value="DUF6016"/>
    <property type="match status" value="1"/>
</dbReference>
<dbReference type="InterPro" id="IPR027565">
    <property type="entry name" value="Cupin_WbuC"/>
</dbReference>
<sequence>MELITQSLIDDVVKKAKASPRLRMNYNLHSDLSDKCQRFINAMEPGTIIPIHHHHVAEVYILLQGRLKIMIYDDKAVETQAYILDRKDGDYGIQIPLNTWHSVEVLEEGTVIMEIKEGPYVPHEQSGILER</sequence>
<dbReference type="InterPro" id="IPR014710">
    <property type="entry name" value="RmlC-like_jellyroll"/>
</dbReference>
<dbReference type="CDD" id="cd07005">
    <property type="entry name" value="cupin_WbuC-like"/>
    <property type="match status" value="1"/>
</dbReference>
<evidence type="ECO:0000313" key="3">
    <source>
        <dbReference type="Proteomes" id="UP000285159"/>
    </source>
</evidence>
<name>A0A412N1X6_9BACE</name>
<accession>A0A412N1X6</accession>
<dbReference type="InterPro" id="IPR011051">
    <property type="entry name" value="RmlC_Cupin_sf"/>
</dbReference>